<accession>A0ABS2DRK0</accession>
<gene>
    <name evidence="4 5" type="primary">hypA</name>
    <name evidence="5" type="ORF">H6A60_05640</name>
</gene>
<evidence type="ECO:0000313" key="6">
    <source>
        <dbReference type="Proteomes" id="UP000715095"/>
    </source>
</evidence>
<sequence>MHELSIAEGIIEIVERTAAANDVRSVRAVRVAIGELAGVDIPSLEFAWESVRKGGVAENAVLEIERPKGEAWCLDCCRTVPMARYGDPCPICGGYRLTATGGTEMRVIEFIERTPDGENSNEERDS</sequence>
<dbReference type="PIRSF" id="PIRSF004761">
    <property type="entry name" value="Hydrgn_mat_HypA"/>
    <property type="match status" value="1"/>
</dbReference>
<comment type="function">
    <text evidence="4">Involved in the maturation of [NiFe] hydrogenases. Required for nickel insertion into the metal center of the hydrogenase.</text>
</comment>
<dbReference type="Proteomes" id="UP000715095">
    <property type="component" value="Unassembled WGS sequence"/>
</dbReference>
<organism evidence="5 6">
    <name type="scientific">Sutterella massiliensis</name>
    <dbReference type="NCBI Taxonomy" id="1816689"/>
    <lineage>
        <taxon>Bacteria</taxon>
        <taxon>Pseudomonadati</taxon>
        <taxon>Pseudomonadota</taxon>
        <taxon>Betaproteobacteria</taxon>
        <taxon>Burkholderiales</taxon>
        <taxon>Sutterellaceae</taxon>
        <taxon>Sutterella</taxon>
    </lineage>
</organism>
<feature type="binding site" evidence="4">
    <location>
        <position position="89"/>
    </location>
    <ligand>
        <name>Zn(2+)</name>
        <dbReference type="ChEBI" id="CHEBI:29105"/>
    </ligand>
</feature>
<comment type="caution">
    <text evidence="5">The sequence shown here is derived from an EMBL/GenBank/DDBJ whole genome shotgun (WGS) entry which is preliminary data.</text>
</comment>
<comment type="similarity">
    <text evidence="4">Belongs to the HypA/HybF family.</text>
</comment>
<evidence type="ECO:0000256" key="1">
    <source>
        <dbReference type="ARBA" id="ARBA00022596"/>
    </source>
</evidence>
<proteinExistence type="inferred from homology"/>
<keyword evidence="1 4" id="KW-0533">Nickel</keyword>
<dbReference type="NCBIfam" id="TIGR00100">
    <property type="entry name" value="hypA"/>
    <property type="match status" value="1"/>
</dbReference>
<feature type="binding site" evidence="4">
    <location>
        <position position="73"/>
    </location>
    <ligand>
        <name>Zn(2+)</name>
        <dbReference type="ChEBI" id="CHEBI:29105"/>
    </ligand>
</feature>
<dbReference type="Pfam" id="PF01155">
    <property type="entry name" value="HypA"/>
    <property type="match status" value="1"/>
</dbReference>
<dbReference type="PANTHER" id="PTHR34535">
    <property type="entry name" value="HYDROGENASE MATURATION FACTOR HYPA"/>
    <property type="match status" value="1"/>
</dbReference>
<keyword evidence="6" id="KW-1185">Reference proteome</keyword>
<reference evidence="5 6" key="1">
    <citation type="journal article" date="2021" name="Sci. Rep.">
        <title>The distribution of antibiotic resistance genes in chicken gut microbiota commensals.</title>
        <authorList>
            <person name="Juricova H."/>
            <person name="Matiasovicova J."/>
            <person name="Kubasova T."/>
            <person name="Cejkova D."/>
            <person name="Rychlik I."/>
        </authorList>
    </citation>
    <scope>NUCLEOTIDE SEQUENCE [LARGE SCALE GENOMIC DNA]</scope>
    <source>
        <strain evidence="5 6">An829</strain>
    </source>
</reference>
<dbReference type="EMBL" id="JACJJC010000007">
    <property type="protein sequence ID" value="MBM6703966.1"/>
    <property type="molecule type" value="Genomic_DNA"/>
</dbReference>
<protein>
    <recommendedName>
        <fullName evidence="4">Hydrogenase maturation factor HypA</fullName>
    </recommendedName>
</protein>
<evidence type="ECO:0000256" key="2">
    <source>
        <dbReference type="ARBA" id="ARBA00022723"/>
    </source>
</evidence>
<evidence type="ECO:0000313" key="5">
    <source>
        <dbReference type="EMBL" id="MBM6703966.1"/>
    </source>
</evidence>
<name>A0ABS2DRK0_9BURK</name>
<dbReference type="RefSeq" id="WP_205102438.1">
    <property type="nucleotide sequence ID" value="NZ_JACJJC010000007.1"/>
</dbReference>
<dbReference type="HAMAP" id="MF_00213">
    <property type="entry name" value="HypA_HybF"/>
    <property type="match status" value="1"/>
</dbReference>
<feature type="binding site" evidence="4">
    <location>
        <position position="92"/>
    </location>
    <ligand>
        <name>Zn(2+)</name>
        <dbReference type="ChEBI" id="CHEBI:29105"/>
    </ligand>
</feature>
<feature type="binding site" evidence="4">
    <location>
        <position position="2"/>
    </location>
    <ligand>
        <name>Ni(2+)</name>
        <dbReference type="ChEBI" id="CHEBI:49786"/>
    </ligand>
</feature>
<dbReference type="Gene3D" id="3.30.2320.80">
    <property type="match status" value="1"/>
</dbReference>
<evidence type="ECO:0000256" key="4">
    <source>
        <dbReference type="HAMAP-Rule" id="MF_00213"/>
    </source>
</evidence>
<feature type="binding site" evidence="4">
    <location>
        <position position="76"/>
    </location>
    <ligand>
        <name>Zn(2+)</name>
        <dbReference type="ChEBI" id="CHEBI:29105"/>
    </ligand>
</feature>
<keyword evidence="2 4" id="KW-0479">Metal-binding</keyword>
<evidence type="ECO:0000256" key="3">
    <source>
        <dbReference type="ARBA" id="ARBA00022833"/>
    </source>
</evidence>
<dbReference type="PANTHER" id="PTHR34535:SF3">
    <property type="entry name" value="HYDROGENASE MATURATION FACTOR HYPA"/>
    <property type="match status" value="1"/>
</dbReference>
<keyword evidence="3 4" id="KW-0862">Zinc</keyword>
<dbReference type="InterPro" id="IPR000688">
    <property type="entry name" value="HypA/HybF"/>
</dbReference>